<evidence type="ECO:0000256" key="5">
    <source>
        <dbReference type="SAM" id="MobiDB-lite"/>
    </source>
</evidence>
<dbReference type="SUPFAM" id="SSF57701">
    <property type="entry name" value="Zn2/Cys6 DNA-binding domain"/>
    <property type="match status" value="1"/>
</dbReference>
<sequence>MSGSESEALAPPVGTPTASPIHDRISASVLRSLLQCPPRACKICRLGKRKCDKQHPVCGRCKRLSLSCSYEELDIIQNATAKGNHMLAPKNDSAVGTQQVSLALPVELEVPGSYPIQERWYMPFLLQQFRQDFGMSKMAVDSKSIAYQMQTIYVQQSLCDPCMFHATMFAASAHLDAARNDRDNPITLYHQTETLHLVRKRIAQAQDGVYEGLDGAIAGVIPLAFFTYLSGDMTESKNHLDGVVQMMAAKGGCGTLGLNGLLERLVTLSALVFTIVFDQPYLELSTLGWTEWPLRPPLRYISKLTSEVLGAYSEDKLPKLANEIVHDIYDATRSFCTPSHNRHRRAYIDSLFDRWRSERESYESGMDSPEFTADRSKECQNPIYRAVYLSGILFFLMLDDSDQTPDSVFAQCRLLEELRIVLRDTKDTIWLDASPLLFSWICLTSAAASEGTHQRAWFYYRQGPLFMALVNGASCIQDVLSYYSWLKNRATHV</sequence>
<dbReference type="Proteomes" id="UP000054771">
    <property type="component" value="Unassembled WGS sequence"/>
</dbReference>
<dbReference type="PANTHER" id="PTHR37540:SF5">
    <property type="entry name" value="TRANSCRIPTION FACTOR DOMAIN-CONTAINING PROTEIN"/>
    <property type="match status" value="1"/>
</dbReference>
<dbReference type="PROSITE" id="PS50048">
    <property type="entry name" value="ZN2_CY6_FUNGAL_2"/>
    <property type="match status" value="1"/>
</dbReference>
<gene>
    <name evidence="7" type="ORF">ASPCAL00029</name>
</gene>
<protein>
    <recommendedName>
        <fullName evidence="6">Zn(2)-C6 fungal-type domain-containing protein</fullName>
    </recommendedName>
</protein>
<evidence type="ECO:0000313" key="8">
    <source>
        <dbReference type="Proteomes" id="UP000054771"/>
    </source>
</evidence>
<evidence type="ECO:0000256" key="2">
    <source>
        <dbReference type="ARBA" id="ARBA00023125"/>
    </source>
</evidence>
<dbReference type="GO" id="GO:0008270">
    <property type="term" value="F:zinc ion binding"/>
    <property type="evidence" value="ECO:0007669"/>
    <property type="project" value="InterPro"/>
</dbReference>
<dbReference type="GO" id="GO:0000981">
    <property type="term" value="F:DNA-binding transcription factor activity, RNA polymerase II-specific"/>
    <property type="evidence" value="ECO:0007669"/>
    <property type="project" value="InterPro"/>
</dbReference>
<feature type="region of interest" description="Disordered" evidence="5">
    <location>
        <begin position="1"/>
        <end position="21"/>
    </location>
</feature>
<keyword evidence="1" id="KW-0805">Transcription regulation</keyword>
<evidence type="ECO:0000256" key="4">
    <source>
        <dbReference type="ARBA" id="ARBA00023242"/>
    </source>
</evidence>
<dbReference type="OrthoDB" id="424974at2759"/>
<dbReference type="PROSITE" id="PS00463">
    <property type="entry name" value="ZN2_CY6_FUNGAL_1"/>
    <property type="match status" value="1"/>
</dbReference>
<dbReference type="GO" id="GO:0003677">
    <property type="term" value="F:DNA binding"/>
    <property type="evidence" value="ECO:0007669"/>
    <property type="project" value="UniProtKB-KW"/>
</dbReference>
<feature type="domain" description="Zn(2)-C6 fungal-type" evidence="6">
    <location>
        <begin position="40"/>
        <end position="70"/>
    </location>
</feature>
<dbReference type="InterPro" id="IPR001138">
    <property type="entry name" value="Zn2Cys6_DnaBD"/>
</dbReference>
<evidence type="ECO:0000256" key="3">
    <source>
        <dbReference type="ARBA" id="ARBA00023163"/>
    </source>
</evidence>
<keyword evidence="4" id="KW-0539">Nucleus</keyword>
<dbReference type="EMBL" id="CDMC01000001">
    <property type="protein sequence ID" value="CEL00427.1"/>
    <property type="molecule type" value="Genomic_DNA"/>
</dbReference>
<evidence type="ECO:0000259" key="6">
    <source>
        <dbReference type="PROSITE" id="PS50048"/>
    </source>
</evidence>
<dbReference type="STRING" id="454130.A0A0U5FME1"/>
<organism evidence="7 8">
    <name type="scientific">Aspergillus calidoustus</name>
    <dbReference type="NCBI Taxonomy" id="454130"/>
    <lineage>
        <taxon>Eukaryota</taxon>
        <taxon>Fungi</taxon>
        <taxon>Dikarya</taxon>
        <taxon>Ascomycota</taxon>
        <taxon>Pezizomycotina</taxon>
        <taxon>Eurotiomycetes</taxon>
        <taxon>Eurotiomycetidae</taxon>
        <taxon>Eurotiales</taxon>
        <taxon>Aspergillaceae</taxon>
        <taxon>Aspergillus</taxon>
        <taxon>Aspergillus subgen. Nidulantes</taxon>
    </lineage>
</organism>
<accession>A0A0U5FME1</accession>
<dbReference type="InterPro" id="IPR036864">
    <property type="entry name" value="Zn2-C6_fun-type_DNA-bd_sf"/>
</dbReference>
<reference evidence="8" key="1">
    <citation type="journal article" date="2016" name="Genome Announc.">
        <title>Draft genome sequences of fungus Aspergillus calidoustus.</title>
        <authorList>
            <person name="Horn F."/>
            <person name="Linde J."/>
            <person name="Mattern D.J."/>
            <person name="Walther G."/>
            <person name="Guthke R."/>
            <person name="Scherlach K."/>
            <person name="Martin K."/>
            <person name="Brakhage A.A."/>
            <person name="Petzke L."/>
            <person name="Valiante V."/>
        </authorList>
    </citation>
    <scope>NUCLEOTIDE SEQUENCE [LARGE SCALE GENOMIC DNA]</scope>
    <source>
        <strain evidence="8">SF006504</strain>
    </source>
</reference>
<keyword evidence="3" id="KW-0804">Transcription</keyword>
<dbReference type="SMART" id="SM00066">
    <property type="entry name" value="GAL4"/>
    <property type="match status" value="1"/>
</dbReference>
<dbReference type="PANTHER" id="PTHR37540">
    <property type="entry name" value="TRANSCRIPTION FACTOR (ACR-2), PUTATIVE-RELATED-RELATED"/>
    <property type="match status" value="1"/>
</dbReference>
<dbReference type="Gene3D" id="4.10.240.10">
    <property type="entry name" value="Zn(2)-C6 fungal-type DNA-binding domain"/>
    <property type="match status" value="1"/>
</dbReference>
<dbReference type="AlphaFoldDB" id="A0A0U5FME1"/>
<evidence type="ECO:0000256" key="1">
    <source>
        <dbReference type="ARBA" id="ARBA00023015"/>
    </source>
</evidence>
<dbReference type="CDD" id="cd00067">
    <property type="entry name" value="GAL4"/>
    <property type="match status" value="1"/>
</dbReference>
<keyword evidence="8" id="KW-1185">Reference proteome</keyword>
<proteinExistence type="predicted"/>
<name>A0A0U5FME1_ASPCI</name>
<dbReference type="Pfam" id="PF00172">
    <property type="entry name" value="Zn_clus"/>
    <property type="match status" value="1"/>
</dbReference>
<keyword evidence="2" id="KW-0238">DNA-binding</keyword>
<evidence type="ECO:0000313" key="7">
    <source>
        <dbReference type="EMBL" id="CEL00427.1"/>
    </source>
</evidence>